<dbReference type="Gene3D" id="1.10.10.1550">
    <property type="entry name" value="ROS/MUCR transcriptional regulator protein"/>
    <property type="match status" value="1"/>
</dbReference>
<dbReference type="InterPro" id="IPR041920">
    <property type="entry name" value="ROS/MUCR_sf"/>
</dbReference>
<organism evidence="2 3">
    <name type="scientific">Psychromarinibacter sediminicola</name>
    <dbReference type="NCBI Taxonomy" id="3033385"/>
    <lineage>
        <taxon>Bacteria</taxon>
        <taxon>Pseudomonadati</taxon>
        <taxon>Pseudomonadota</taxon>
        <taxon>Alphaproteobacteria</taxon>
        <taxon>Rhodobacterales</taxon>
        <taxon>Paracoccaceae</taxon>
        <taxon>Psychromarinibacter</taxon>
    </lineage>
</organism>
<dbReference type="GO" id="GO:0006355">
    <property type="term" value="P:regulation of DNA-templated transcription"/>
    <property type="evidence" value="ECO:0007669"/>
    <property type="project" value="InterPro"/>
</dbReference>
<evidence type="ECO:0000313" key="2">
    <source>
        <dbReference type="EMBL" id="MDF0603860.1"/>
    </source>
</evidence>
<protein>
    <submittedName>
        <fullName evidence="2">MucR family transcriptional regulator</fullName>
    </submittedName>
</protein>
<name>A0AAE3TAL2_9RHOB</name>
<dbReference type="EMBL" id="JARGYC010000154">
    <property type="protein sequence ID" value="MDF0603860.1"/>
    <property type="molecule type" value="Genomic_DNA"/>
</dbReference>
<dbReference type="GO" id="GO:0008270">
    <property type="term" value="F:zinc ion binding"/>
    <property type="evidence" value="ECO:0007669"/>
    <property type="project" value="InterPro"/>
</dbReference>
<proteinExistence type="inferred from homology"/>
<dbReference type="GO" id="GO:0003677">
    <property type="term" value="F:DNA binding"/>
    <property type="evidence" value="ECO:0007669"/>
    <property type="project" value="InterPro"/>
</dbReference>
<gene>
    <name evidence="2" type="ORF">P1J78_24405</name>
</gene>
<reference evidence="2" key="1">
    <citation type="submission" date="2023-03" db="EMBL/GenBank/DDBJ databases">
        <title>Multiphase analysis and comparison of six strains from genera Psychromarinibacter, Lutimaribacter, and Maritimibacter, including a novel species: Psychromarinibacter sediminicola sp. nov.</title>
        <authorList>
            <person name="Wang Y.-H."/>
            <person name="Ye M.-Q."/>
            <person name="Du Z.-J."/>
        </authorList>
    </citation>
    <scope>NUCLEOTIDE SEQUENCE</scope>
    <source>
        <strain evidence="2">C21-152</strain>
    </source>
</reference>
<keyword evidence="3" id="KW-1185">Reference proteome</keyword>
<accession>A0AAE3TAL2</accession>
<evidence type="ECO:0000313" key="3">
    <source>
        <dbReference type="Proteomes" id="UP001220964"/>
    </source>
</evidence>
<sequence>MTDEMADFQGQNEELLALTTEIVAAYAGRNQIAQTDLPGLIQSVHATLTGLSGGAGADAVEVAPVAEAAPVPAVPIDSSVQKDAIICLECGKGFKTLKRHLSTEHGMTPAEYKERWQLSKDYPLVAPSYSKRRADTAKKIGLGRKPKS</sequence>
<dbReference type="InterPro" id="IPR008807">
    <property type="entry name" value="ROS_MUCR"/>
</dbReference>
<comment type="caution">
    <text evidence="2">The sequence shown here is derived from an EMBL/GenBank/DDBJ whole genome shotgun (WGS) entry which is preliminary data.</text>
</comment>
<dbReference type="Pfam" id="PF05443">
    <property type="entry name" value="ROS_MUCR"/>
    <property type="match status" value="1"/>
</dbReference>
<dbReference type="Proteomes" id="UP001220964">
    <property type="component" value="Unassembled WGS sequence"/>
</dbReference>
<comment type="similarity">
    <text evidence="1">Belongs to the ros/MucR family.</text>
</comment>
<dbReference type="AlphaFoldDB" id="A0AAE3TAL2"/>
<evidence type="ECO:0000256" key="1">
    <source>
        <dbReference type="ARBA" id="ARBA00007031"/>
    </source>
</evidence>